<keyword evidence="4" id="KW-1133">Transmembrane helix</keyword>
<dbReference type="SUPFAM" id="SSF55073">
    <property type="entry name" value="Nucleotide cyclase"/>
    <property type="match status" value="1"/>
</dbReference>
<dbReference type="FunFam" id="3.30.70.270:FF:000001">
    <property type="entry name" value="Diguanylate cyclase domain protein"/>
    <property type="match status" value="1"/>
</dbReference>
<dbReference type="Pfam" id="PF00990">
    <property type="entry name" value="GGDEF"/>
    <property type="match status" value="1"/>
</dbReference>
<dbReference type="NCBIfam" id="TIGR00254">
    <property type="entry name" value="GGDEF"/>
    <property type="match status" value="1"/>
</dbReference>
<evidence type="ECO:0000256" key="1">
    <source>
        <dbReference type="ARBA" id="ARBA00001946"/>
    </source>
</evidence>
<name>A0A1T4M241_9GAMM</name>
<dbReference type="PROSITE" id="PS50887">
    <property type="entry name" value="GGDEF"/>
    <property type="match status" value="1"/>
</dbReference>
<dbReference type="InterPro" id="IPR029787">
    <property type="entry name" value="Nucleotide_cyclase"/>
</dbReference>
<evidence type="ECO:0000313" key="7">
    <source>
        <dbReference type="Proteomes" id="UP000191418"/>
    </source>
</evidence>
<dbReference type="EMBL" id="MTSM01000004">
    <property type="protein sequence ID" value="OPX56272.1"/>
    <property type="molecule type" value="Genomic_DNA"/>
</dbReference>
<dbReference type="Proteomes" id="UP000191418">
    <property type="component" value="Unassembled WGS sequence"/>
</dbReference>
<accession>A0A1T4M241</accession>
<dbReference type="Gene3D" id="3.30.70.270">
    <property type="match status" value="1"/>
</dbReference>
<dbReference type="EC" id="2.7.7.65" evidence="2"/>
<dbReference type="GO" id="GO:0043709">
    <property type="term" value="P:cell adhesion involved in single-species biofilm formation"/>
    <property type="evidence" value="ECO:0007669"/>
    <property type="project" value="TreeGrafter"/>
</dbReference>
<comment type="caution">
    <text evidence="6">The sequence shown here is derived from an EMBL/GenBank/DDBJ whole genome shotgun (WGS) entry which is preliminary data.</text>
</comment>
<evidence type="ECO:0000256" key="4">
    <source>
        <dbReference type="SAM" id="Phobius"/>
    </source>
</evidence>
<dbReference type="PANTHER" id="PTHR45138">
    <property type="entry name" value="REGULATORY COMPONENTS OF SENSORY TRANSDUCTION SYSTEM"/>
    <property type="match status" value="1"/>
</dbReference>
<dbReference type="InterPro" id="IPR043128">
    <property type="entry name" value="Rev_trsase/Diguanyl_cyclase"/>
</dbReference>
<dbReference type="GO" id="GO:0052621">
    <property type="term" value="F:diguanylate cyclase activity"/>
    <property type="evidence" value="ECO:0007669"/>
    <property type="project" value="UniProtKB-EC"/>
</dbReference>
<dbReference type="InterPro" id="IPR029150">
    <property type="entry name" value="dCache_3"/>
</dbReference>
<dbReference type="STRING" id="64969.SAMN02745127_00629"/>
<dbReference type="SMART" id="SM00267">
    <property type="entry name" value="GGDEF"/>
    <property type="match status" value="1"/>
</dbReference>
<comment type="catalytic activity">
    <reaction evidence="3">
        <text>2 GTP = 3',3'-c-di-GMP + 2 diphosphate</text>
        <dbReference type="Rhea" id="RHEA:24898"/>
        <dbReference type="ChEBI" id="CHEBI:33019"/>
        <dbReference type="ChEBI" id="CHEBI:37565"/>
        <dbReference type="ChEBI" id="CHEBI:58805"/>
        <dbReference type="EC" id="2.7.7.65"/>
    </reaction>
</comment>
<keyword evidence="7" id="KW-1185">Reference proteome</keyword>
<protein>
    <recommendedName>
        <fullName evidence="2">diguanylate cyclase</fullName>
        <ecNumber evidence="2">2.7.7.65</ecNumber>
    </recommendedName>
</protein>
<evidence type="ECO:0000256" key="3">
    <source>
        <dbReference type="ARBA" id="ARBA00034247"/>
    </source>
</evidence>
<keyword evidence="4" id="KW-0812">Transmembrane</keyword>
<evidence type="ECO:0000259" key="5">
    <source>
        <dbReference type="PROSITE" id="PS50887"/>
    </source>
</evidence>
<keyword evidence="4" id="KW-0472">Membrane</keyword>
<dbReference type="InterPro" id="IPR050469">
    <property type="entry name" value="Diguanylate_Cyclase"/>
</dbReference>
<reference evidence="6 7" key="1">
    <citation type="submission" date="2017-01" db="EMBL/GenBank/DDBJ databases">
        <title>Genome Sequencing of a Marine Spirillum, Oceanospirillum multiglobuliferum ATCC 33336, from Japan.</title>
        <authorList>
            <person name="Carney J.G."/>
            <person name="Trachtenberg A.M."/>
            <person name="Rheaume B.A."/>
            <person name="Linnane J.D."/>
            <person name="Pitts N.L."/>
            <person name="Mykles D.L."/>
            <person name="Maclea K.S."/>
        </authorList>
    </citation>
    <scope>NUCLEOTIDE SEQUENCE [LARGE SCALE GENOMIC DNA]</scope>
    <source>
        <strain evidence="6 7">ATCC 33336</strain>
    </source>
</reference>
<dbReference type="GO" id="GO:1902201">
    <property type="term" value="P:negative regulation of bacterial-type flagellum-dependent cell motility"/>
    <property type="evidence" value="ECO:0007669"/>
    <property type="project" value="TreeGrafter"/>
</dbReference>
<proteinExistence type="predicted"/>
<feature type="transmembrane region" description="Helical" evidence="4">
    <location>
        <begin position="7"/>
        <end position="30"/>
    </location>
</feature>
<gene>
    <name evidence="6" type="ORF">BTE48_04670</name>
</gene>
<dbReference type="InterPro" id="IPR029151">
    <property type="entry name" value="Sensor-like_sf"/>
</dbReference>
<dbReference type="AlphaFoldDB" id="A0A1T4M241"/>
<dbReference type="CDD" id="cd01949">
    <property type="entry name" value="GGDEF"/>
    <property type="match status" value="1"/>
</dbReference>
<comment type="cofactor">
    <cofactor evidence="1">
        <name>Mg(2+)</name>
        <dbReference type="ChEBI" id="CHEBI:18420"/>
    </cofactor>
</comment>
<dbReference type="RefSeq" id="WP_078744237.1">
    <property type="nucleotide sequence ID" value="NZ_FUXG01000003.1"/>
</dbReference>
<evidence type="ECO:0000256" key="2">
    <source>
        <dbReference type="ARBA" id="ARBA00012528"/>
    </source>
</evidence>
<dbReference type="InterPro" id="IPR000160">
    <property type="entry name" value="GGDEF_dom"/>
</dbReference>
<dbReference type="SUPFAM" id="SSF103190">
    <property type="entry name" value="Sensory domain-like"/>
    <property type="match status" value="1"/>
</dbReference>
<dbReference type="GO" id="GO:0005886">
    <property type="term" value="C:plasma membrane"/>
    <property type="evidence" value="ECO:0007669"/>
    <property type="project" value="TreeGrafter"/>
</dbReference>
<sequence>MKYLGKHAIFLLVSIFILMLDVIFVSVNYWQDRTNLQQALQAEGERLHSAFEIAEKMTLSNMSQLATFVANNSDVRDIFSKAVYAIKEENKAYDSDHVNQLRQELYGIVSPSWKKMTQEYYVRQLHFHIGPGSTSFLRVHKAGKFGDNMDDLRHIIVDVNEDGIPRTGFELGRVYSGLRGVVPVFDTNMQQIGALEAGTSYKATIQLLSNLLGTNIAILLKENRVEQATWSRPEEALKAACDCFVEATSSDSLEYLLNTNIDFGANNDLKLRSQLVKTEAGTFAVIHIGIRDYIGQRDDHSKPVGRLFLWYPADELLRNLESNTWLNIKIATFGFILVEVLLFVAIRLSQNHLKREVVLRTEEVEALNKKLTLQATTDPLTGLYNRRYFTEHFERLFEQAAKNSAQLSAIILDLDYFKKVNDTYGHTIGDEVLIKTGHYLKSISEKGAIVARYGGEEFCILLPDYNEESAKAFAERLCVGFKQAVTIDSKNGSQPVTCSVGVCERQYADSADQLLSLADAALYAAKQQGRNRVVLYTRNKTVIC</sequence>
<organism evidence="6 7">
    <name type="scientific">Oceanospirillum multiglobuliferum</name>
    <dbReference type="NCBI Taxonomy" id="64969"/>
    <lineage>
        <taxon>Bacteria</taxon>
        <taxon>Pseudomonadati</taxon>
        <taxon>Pseudomonadota</taxon>
        <taxon>Gammaproteobacteria</taxon>
        <taxon>Oceanospirillales</taxon>
        <taxon>Oceanospirillaceae</taxon>
        <taxon>Oceanospirillum</taxon>
    </lineage>
</organism>
<evidence type="ECO:0000313" key="6">
    <source>
        <dbReference type="EMBL" id="OPX56272.1"/>
    </source>
</evidence>
<dbReference type="PANTHER" id="PTHR45138:SF9">
    <property type="entry name" value="DIGUANYLATE CYCLASE DGCM-RELATED"/>
    <property type="match status" value="1"/>
</dbReference>
<dbReference type="OrthoDB" id="9812260at2"/>
<dbReference type="Pfam" id="PF14827">
    <property type="entry name" value="dCache_3"/>
    <property type="match status" value="1"/>
</dbReference>
<feature type="domain" description="GGDEF" evidence="5">
    <location>
        <begin position="405"/>
        <end position="538"/>
    </location>
</feature>